<gene>
    <name evidence="1" type="ORF">LCGC14_2155590</name>
</gene>
<evidence type="ECO:0000313" key="1">
    <source>
        <dbReference type="EMBL" id="KKL65372.1"/>
    </source>
</evidence>
<dbReference type="EMBL" id="LAZR01027555">
    <property type="protein sequence ID" value="KKL65372.1"/>
    <property type="molecule type" value="Genomic_DNA"/>
</dbReference>
<organism evidence="1">
    <name type="scientific">marine sediment metagenome</name>
    <dbReference type="NCBI Taxonomy" id="412755"/>
    <lineage>
        <taxon>unclassified sequences</taxon>
        <taxon>metagenomes</taxon>
        <taxon>ecological metagenomes</taxon>
    </lineage>
</organism>
<comment type="caution">
    <text evidence="1">The sequence shown here is derived from an EMBL/GenBank/DDBJ whole genome shotgun (WGS) entry which is preliminary data.</text>
</comment>
<accession>A0A0F9GQJ8</accession>
<protein>
    <submittedName>
        <fullName evidence="1">Uncharacterized protein</fullName>
    </submittedName>
</protein>
<reference evidence="1" key="1">
    <citation type="journal article" date="2015" name="Nature">
        <title>Complex archaea that bridge the gap between prokaryotes and eukaryotes.</title>
        <authorList>
            <person name="Spang A."/>
            <person name="Saw J.H."/>
            <person name="Jorgensen S.L."/>
            <person name="Zaremba-Niedzwiedzka K."/>
            <person name="Martijn J."/>
            <person name="Lind A.E."/>
            <person name="van Eijk R."/>
            <person name="Schleper C."/>
            <person name="Guy L."/>
            <person name="Ettema T.J."/>
        </authorList>
    </citation>
    <scope>NUCLEOTIDE SEQUENCE</scope>
</reference>
<feature type="non-terminal residue" evidence="1">
    <location>
        <position position="1"/>
    </location>
</feature>
<proteinExistence type="predicted"/>
<dbReference type="AlphaFoldDB" id="A0A0F9GQJ8"/>
<sequence>MGDPGLLSSIWKIVKPIVTKVILGPVVGPVLAGAAGVAAGKQIVTTPAGPPLPPAAAFPGVGAREIGAGIGAAAGAGIAAYRGAAVGGVCPSGYHPAKDGSARCVRNRRMNIANPRALRRSMRRVKGFEKLARKTISFTKRVRIKS</sequence>
<name>A0A0F9GQJ8_9ZZZZ</name>